<gene>
    <name evidence="1" type="ORF">EV692_0224</name>
</gene>
<accession>A0A4R1L056</accession>
<dbReference type="GO" id="GO:0016787">
    <property type="term" value="F:hydrolase activity"/>
    <property type="evidence" value="ECO:0007669"/>
    <property type="project" value="InterPro"/>
</dbReference>
<protein>
    <recommendedName>
        <fullName evidence="3">Esterase</fullName>
    </recommendedName>
</protein>
<sequence>MLDNIYITHGYTANSQKHWFAWLKVRLENQKIVTQIFDMPNSSQPDPQEWLTFHQKNIHQLDQNSYFIGHSLGCIATLRFLQQAKIKIGGVILVSGFAEKLPNLPELDGFNETRLDFTALIDQIPQRVVIASDDDDVVNVQFTRHLAQNLRANYIEVSGYQHFLDRQGVTELPLLYDEVLKMIHH</sequence>
<dbReference type="SUPFAM" id="SSF53474">
    <property type="entry name" value="alpha/beta-Hydrolases"/>
    <property type="match status" value="1"/>
</dbReference>
<evidence type="ECO:0000313" key="2">
    <source>
        <dbReference type="Proteomes" id="UP000295496"/>
    </source>
</evidence>
<dbReference type="Gene3D" id="3.40.50.1820">
    <property type="entry name" value="alpha/beta hydrolase"/>
    <property type="match status" value="1"/>
</dbReference>
<organism evidence="1 2">
    <name type="scientific">Lonepinella koalarum</name>
    <dbReference type="NCBI Taxonomy" id="53417"/>
    <lineage>
        <taxon>Bacteria</taxon>
        <taxon>Pseudomonadati</taxon>
        <taxon>Pseudomonadota</taxon>
        <taxon>Gammaproteobacteria</taxon>
        <taxon>Pasteurellales</taxon>
        <taxon>Pasteurellaceae</taxon>
        <taxon>Lonepinella</taxon>
    </lineage>
</organism>
<dbReference type="EMBL" id="SMGJ01000001">
    <property type="protein sequence ID" value="TCK71164.1"/>
    <property type="molecule type" value="Genomic_DNA"/>
</dbReference>
<dbReference type="Pfam" id="PF06821">
    <property type="entry name" value="Ser_hydrolase"/>
    <property type="match status" value="1"/>
</dbReference>
<dbReference type="PANTHER" id="PTHR15394:SF3">
    <property type="entry name" value="SERINE HYDROLASE RBBP9"/>
    <property type="match status" value="1"/>
</dbReference>
<evidence type="ECO:0008006" key="3">
    <source>
        <dbReference type="Google" id="ProtNLM"/>
    </source>
</evidence>
<dbReference type="InterPro" id="IPR029058">
    <property type="entry name" value="AB_hydrolase_fold"/>
</dbReference>
<evidence type="ECO:0000313" key="1">
    <source>
        <dbReference type="EMBL" id="TCK71164.1"/>
    </source>
</evidence>
<dbReference type="InterPro" id="IPR010662">
    <property type="entry name" value="RBBP9/YdeN"/>
</dbReference>
<comment type="caution">
    <text evidence="1">The sequence shown here is derived from an EMBL/GenBank/DDBJ whole genome shotgun (WGS) entry which is preliminary data.</text>
</comment>
<dbReference type="RefSeq" id="WP_132299707.1">
    <property type="nucleotide sequence ID" value="NZ_CP170642.1"/>
</dbReference>
<name>A0A4R1L056_9PAST</name>
<dbReference type="AlphaFoldDB" id="A0A4R1L056"/>
<dbReference type="OrthoDB" id="9804993at2"/>
<dbReference type="PANTHER" id="PTHR15394">
    <property type="entry name" value="SERINE HYDROLASE RBBP9"/>
    <property type="match status" value="1"/>
</dbReference>
<keyword evidence="2" id="KW-1185">Reference proteome</keyword>
<reference evidence="1 2" key="1">
    <citation type="submission" date="2019-03" db="EMBL/GenBank/DDBJ databases">
        <title>Genomic Encyclopedia of Type Strains, Phase IV (KMG-IV): sequencing the most valuable type-strain genomes for metagenomic binning, comparative biology and taxonomic classification.</title>
        <authorList>
            <person name="Goeker M."/>
        </authorList>
    </citation>
    <scope>NUCLEOTIDE SEQUENCE [LARGE SCALE GENOMIC DNA]</scope>
    <source>
        <strain evidence="1 2">DSM 10053</strain>
    </source>
</reference>
<proteinExistence type="predicted"/>
<dbReference type="Proteomes" id="UP000295496">
    <property type="component" value="Unassembled WGS sequence"/>
</dbReference>